<reference evidence="1" key="1">
    <citation type="journal article" date="2020" name="Nature">
        <title>Giant virus diversity and host interactions through global metagenomics.</title>
        <authorList>
            <person name="Schulz F."/>
            <person name="Roux S."/>
            <person name="Paez-Espino D."/>
            <person name="Jungbluth S."/>
            <person name="Walsh D.A."/>
            <person name="Denef V.J."/>
            <person name="McMahon K.D."/>
            <person name="Konstantinidis K.T."/>
            <person name="Eloe-Fadrosh E.A."/>
            <person name="Kyrpides N.C."/>
            <person name="Woyke T."/>
        </authorList>
    </citation>
    <scope>NUCLEOTIDE SEQUENCE</scope>
    <source>
        <strain evidence="1">GVMAG-S-1063924-116</strain>
    </source>
</reference>
<organism evidence="1">
    <name type="scientific">viral metagenome</name>
    <dbReference type="NCBI Taxonomy" id="1070528"/>
    <lineage>
        <taxon>unclassified sequences</taxon>
        <taxon>metagenomes</taxon>
        <taxon>organismal metagenomes</taxon>
    </lineage>
</organism>
<evidence type="ECO:0000313" key="1">
    <source>
        <dbReference type="EMBL" id="QHU08729.1"/>
    </source>
</evidence>
<dbReference type="EMBL" id="MN740698">
    <property type="protein sequence ID" value="QHU08729.1"/>
    <property type="molecule type" value="Genomic_DNA"/>
</dbReference>
<sequence>MNSLDRLISSFNSIREKCTPERDNSQDISTETAEMQFLLAEYLEEEGMEMSPFSDDGYVEEYSGKIVAMTRSNADNEAMDPINTHLLEMYNEGDVYTALALYIKVSEVCNPSLTPFCNSKLSLLTNQDFCTIAVRAFPPCSVRATLWTARKKGHLLETDTRTKTATVILNMSYRFYYLVGFLATKLDTDTKAKADMCSDMSALLLPVDKVNPSNLTAILKCSYGDSESESESSTEYSSD</sequence>
<dbReference type="AlphaFoldDB" id="A0A6C0JT37"/>
<name>A0A6C0JT37_9ZZZZ</name>
<accession>A0A6C0JT37</accession>
<proteinExistence type="predicted"/>
<protein>
    <submittedName>
        <fullName evidence="1">Uncharacterized protein</fullName>
    </submittedName>
</protein>